<organism evidence="1 2">
    <name type="scientific">Cymbomonas tetramitiformis</name>
    <dbReference type="NCBI Taxonomy" id="36881"/>
    <lineage>
        <taxon>Eukaryota</taxon>
        <taxon>Viridiplantae</taxon>
        <taxon>Chlorophyta</taxon>
        <taxon>Pyramimonadophyceae</taxon>
        <taxon>Pyramimonadales</taxon>
        <taxon>Pyramimonadaceae</taxon>
        <taxon>Cymbomonas</taxon>
    </lineage>
</organism>
<sequence length="118" mass="13116">MRNVPRASGPGSSQWRWEHLWAVHVSGGRDALLEAALDQHPEWVCVKADAKNALNAVHREAVFEAIERDVPKLWAWTDLCYGVEASLGFRLGSADGSVMRFIKSREGAQQGDPLGRYT</sequence>
<comment type="caution">
    <text evidence="1">The sequence shown here is derived from an EMBL/GenBank/DDBJ whole genome shotgun (WGS) entry which is preliminary data.</text>
</comment>
<keyword evidence="2" id="KW-1185">Reference proteome</keyword>
<evidence type="ECO:0000313" key="2">
    <source>
        <dbReference type="Proteomes" id="UP001190700"/>
    </source>
</evidence>
<dbReference type="Proteomes" id="UP001190700">
    <property type="component" value="Unassembled WGS sequence"/>
</dbReference>
<dbReference type="EMBL" id="LGRX02011813">
    <property type="protein sequence ID" value="KAK3268466.1"/>
    <property type="molecule type" value="Genomic_DNA"/>
</dbReference>
<protein>
    <submittedName>
        <fullName evidence="1">Uncharacterized protein</fullName>
    </submittedName>
</protein>
<evidence type="ECO:0000313" key="1">
    <source>
        <dbReference type="EMBL" id="KAK3268466.1"/>
    </source>
</evidence>
<dbReference type="AlphaFoldDB" id="A0AAE0FYM4"/>
<proteinExistence type="predicted"/>
<name>A0AAE0FYM4_9CHLO</name>
<gene>
    <name evidence="1" type="ORF">CYMTET_23031</name>
</gene>
<reference evidence="1 2" key="1">
    <citation type="journal article" date="2015" name="Genome Biol. Evol.">
        <title>Comparative Genomics of a Bacterivorous Green Alga Reveals Evolutionary Causalities and Consequences of Phago-Mixotrophic Mode of Nutrition.</title>
        <authorList>
            <person name="Burns J.A."/>
            <person name="Paasch A."/>
            <person name="Narechania A."/>
            <person name="Kim E."/>
        </authorList>
    </citation>
    <scope>NUCLEOTIDE SEQUENCE [LARGE SCALE GENOMIC DNA]</scope>
    <source>
        <strain evidence="1 2">PLY_AMNH</strain>
    </source>
</reference>
<accession>A0AAE0FYM4</accession>